<reference evidence="1 2" key="1">
    <citation type="submission" date="2019-02" db="EMBL/GenBank/DDBJ databases">
        <title>Complete genome sequence of Desulfobacter hydrogenophilus AcRS1.</title>
        <authorList>
            <person name="Marietou A."/>
            <person name="Lund M.B."/>
            <person name="Marshall I.P.G."/>
            <person name="Schreiber L."/>
            <person name="Jorgensen B."/>
        </authorList>
    </citation>
    <scope>NUCLEOTIDE SEQUENCE [LARGE SCALE GENOMIC DNA]</scope>
    <source>
        <strain evidence="1 2">AcRS1</strain>
    </source>
</reference>
<evidence type="ECO:0000313" key="1">
    <source>
        <dbReference type="EMBL" id="QBH13723.1"/>
    </source>
</evidence>
<dbReference type="Proteomes" id="UP000293902">
    <property type="component" value="Chromosome"/>
</dbReference>
<evidence type="ECO:0000313" key="2">
    <source>
        <dbReference type="Proteomes" id="UP000293902"/>
    </source>
</evidence>
<keyword evidence="2" id="KW-1185">Reference proteome</keyword>
<dbReference type="RefSeq" id="WP_131072062.1">
    <property type="nucleotide sequence ID" value="NZ_CP036313.1"/>
</dbReference>
<proteinExistence type="predicted"/>
<name>A0ABX5RI24_9BACT</name>
<protein>
    <submittedName>
        <fullName evidence="1">Uncharacterized protein</fullName>
    </submittedName>
</protein>
<gene>
    <name evidence="1" type="ORF">EYB58_12810</name>
</gene>
<dbReference type="EMBL" id="CP036313">
    <property type="protein sequence ID" value="QBH13723.1"/>
    <property type="molecule type" value="Genomic_DNA"/>
</dbReference>
<organism evidence="1 2">
    <name type="scientific">Desulfobacter hydrogenophilus</name>
    <dbReference type="NCBI Taxonomy" id="2291"/>
    <lineage>
        <taxon>Bacteria</taxon>
        <taxon>Pseudomonadati</taxon>
        <taxon>Thermodesulfobacteriota</taxon>
        <taxon>Desulfobacteria</taxon>
        <taxon>Desulfobacterales</taxon>
        <taxon>Desulfobacteraceae</taxon>
        <taxon>Desulfobacter</taxon>
    </lineage>
</organism>
<accession>A0ABX5RI24</accession>
<sequence>MYCTYGYDVIASIGWQRQVGLRTFNEVHENLSSKVQISASHVRHLYNERYLPLLVCSERKLFDQLQQASEESGLIYTLDGLAPEGGEPRLWVVRELYTNLTLRSGWLGGQDQATFETFLEPIAALDLNVASMISDKQRGLLPGNQNYFSQYRSRLLPGSLP</sequence>